<keyword evidence="2" id="KW-1185">Reference proteome</keyword>
<comment type="caution">
    <text evidence="1">The sequence shown here is derived from an EMBL/GenBank/DDBJ whole genome shotgun (WGS) entry which is preliminary data.</text>
</comment>
<reference evidence="1 2" key="1">
    <citation type="submission" date="2023-02" db="EMBL/GenBank/DDBJ databases">
        <title>Oceanobacillus kimchii IFOP_LL358 isolated form Alexandrium catenella lab strain.</title>
        <authorList>
            <person name="Gajardo G."/>
            <person name="Ueki S."/>
            <person name="Maruyama F."/>
        </authorList>
    </citation>
    <scope>NUCLEOTIDE SEQUENCE [LARGE SCALE GENOMIC DNA]</scope>
    <source>
        <strain evidence="1 2">IFOP_LL358</strain>
    </source>
</reference>
<proteinExistence type="predicted"/>
<organism evidence="1 2">
    <name type="scientific">Oceanobacillus kimchii</name>
    <dbReference type="NCBI Taxonomy" id="746691"/>
    <lineage>
        <taxon>Bacteria</taxon>
        <taxon>Bacillati</taxon>
        <taxon>Bacillota</taxon>
        <taxon>Bacilli</taxon>
        <taxon>Bacillales</taxon>
        <taxon>Bacillaceae</taxon>
        <taxon>Oceanobacillus</taxon>
    </lineage>
</organism>
<evidence type="ECO:0000313" key="2">
    <source>
        <dbReference type="Proteomes" id="UP001275436"/>
    </source>
</evidence>
<protein>
    <submittedName>
        <fullName evidence="1">Creatininase</fullName>
    </submittedName>
</protein>
<dbReference type="EMBL" id="BSKO01000001">
    <property type="protein sequence ID" value="GLO67431.1"/>
    <property type="molecule type" value="Genomic_DNA"/>
</dbReference>
<dbReference type="NCBIfam" id="TIGR04197">
    <property type="entry name" value="T7SS_SACOL2603"/>
    <property type="match status" value="1"/>
</dbReference>
<name>A0ABQ5TKQ6_9BACI</name>
<gene>
    <name evidence="1" type="ORF">MACH08_32150</name>
</gene>
<sequence length="110" mass="12064">MFISSFASAEEIATKMQNASDAISNATNKTILKATNTTVSVNTKAQEANEEAVQLAQLFNQSFRTTIQNIQSVASDFERLDDDLGNGFAGPFFINEYINDLKTYNNAKKG</sequence>
<dbReference type="InterPro" id="IPR021477">
    <property type="entry name" value="TVIIS_effector_SACOL2603_fam"/>
</dbReference>
<evidence type="ECO:0000313" key="1">
    <source>
        <dbReference type="EMBL" id="GLO67431.1"/>
    </source>
</evidence>
<accession>A0ABQ5TKQ6</accession>
<dbReference type="Proteomes" id="UP001275436">
    <property type="component" value="Unassembled WGS sequence"/>
</dbReference>